<keyword evidence="3" id="KW-1185">Reference proteome</keyword>
<keyword evidence="1" id="KW-0472">Membrane</keyword>
<sequence>MLFLGIYFTQNKLFIHLNFAFAAAVKINFTYEFLLFAFYSKFLRLVPENKEA</sequence>
<protein>
    <submittedName>
        <fullName evidence="2">Uncharacterized protein</fullName>
    </submittedName>
</protein>
<evidence type="ECO:0000256" key="1">
    <source>
        <dbReference type="SAM" id="Phobius"/>
    </source>
</evidence>
<feature type="transmembrane region" description="Helical" evidence="1">
    <location>
        <begin position="20"/>
        <end position="40"/>
    </location>
</feature>
<dbReference type="KEGG" id="rsin:B6N60_01568"/>
<reference evidence="2" key="1">
    <citation type="submission" date="2017-04" db="EMBL/GenBank/DDBJ databases">
        <title>Genome deletions in a multicellular cyanobacterial endosymbiont for morphological adaptation in marine diatoms.</title>
        <authorList>
            <person name="Wang Y."/>
            <person name="Gao H."/>
            <person name="Li R."/>
            <person name="Xu X."/>
        </authorList>
    </citation>
    <scope>NUCLEOTIDE SEQUENCE</scope>
    <source>
        <strain evidence="2">FACHB 800</strain>
    </source>
</reference>
<organism evidence="2 3">
    <name type="scientific">Richelia sinica FACHB-800</name>
    <dbReference type="NCBI Taxonomy" id="1357546"/>
    <lineage>
        <taxon>Bacteria</taxon>
        <taxon>Bacillati</taxon>
        <taxon>Cyanobacteriota</taxon>
        <taxon>Cyanophyceae</taxon>
        <taxon>Nostocales</taxon>
        <taxon>Nostocaceae</taxon>
        <taxon>Richelia</taxon>
    </lineage>
</organism>
<evidence type="ECO:0000313" key="3">
    <source>
        <dbReference type="Proteomes" id="UP000683511"/>
    </source>
</evidence>
<evidence type="ECO:0000313" key="2">
    <source>
        <dbReference type="EMBL" id="QXE22881.1"/>
    </source>
</evidence>
<keyword evidence="1" id="KW-0812">Transmembrane</keyword>
<dbReference type="AlphaFoldDB" id="A0A975T608"/>
<proteinExistence type="predicted"/>
<keyword evidence="1" id="KW-1133">Transmembrane helix</keyword>
<name>A0A975T608_9NOST</name>
<dbReference type="Proteomes" id="UP000683511">
    <property type="component" value="Chromosome"/>
</dbReference>
<gene>
    <name evidence="2" type="ORF">B6N60_01568</name>
</gene>
<accession>A0A975T608</accession>
<dbReference type="EMBL" id="CP021056">
    <property type="protein sequence ID" value="QXE22881.1"/>
    <property type="molecule type" value="Genomic_DNA"/>
</dbReference>